<feature type="compositionally biased region" description="Low complexity" evidence="1">
    <location>
        <begin position="270"/>
        <end position="284"/>
    </location>
</feature>
<dbReference type="Proteomes" id="UP000289323">
    <property type="component" value="Unassembled WGS sequence"/>
</dbReference>
<dbReference type="Gene3D" id="3.40.220.10">
    <property type="entry name" value="Leucine Aminopeptidase, subunit E, domain 1"/>
    <property type="match status" value="1"/>
</dbReference>
<organism evidence="3 4">
    <name type="scientific">Thermothielavioides terrestris</name>
    <dbReference type="NCBI Taxonomy" id="2587410"/>
    <lineage>
        <taxon>Eukaryota</taxon>
        <taxon>Fungi</taxon>
        <taxon>Dikarya</taxon>
        <taxon>Ascomycota</taxon>
        <taxon>Pezizomycotina</taxon>
        <taxon>Sordariomycetes</taxon>
        <taxon>Sordariomycetidae</taxon>
        <taxon>Sordariales</taxon>
        <taxon>Chaetomiaceae</taxon>
        <taxon>Thermothielavioides</taxon>
    </lineage>
</organism>
<feature type="region of interest" description="Disordered" evidence="1">
    <location>
        <begin position="228"/>
        <end position="295"/>
    </location>
</feature>
<evidence type="ECO:0000313" key="3">
    <source>
        <dbReference type="EMBL" id="SPQ23865.1"/>
    </source>
</evidence>
<dbReference type="InterPro" id="IPR043472">
    <property type="entry name" value="Macro_dom-like"/>
</dbReference>
<evidence type="ECO:0000313" key="4">
    <source>
        <dbReference type="Proteomes" id="UP000289323"/>
    </source>
</evidence>
<reference evidence="3 4" key="1">
    <citation type="submission" date="2018-04" db="EMBL/GenBank/DDBJ databases">
        <authorList>
            <person name="Huttner S."/>
            <person name="Dainat J."/>
        </authorList>
    </citation>
    <scope>NUCLEOTIDE SEQUENCE [LARGE SCALE GENOMIC DNA]</scope>
</reference>
<evidence type="ECO:0000256" key="1">
    <source>
        <dbReference type="SAM" id="MobiDB-lite"/>
    </source>
</evidence>
<dbReference type="AlphaFoldDB" id="A0A446BMZ4"/>
<dbReference type="PANTHER" id="PTHR11106:SF27">
    <property type="entry name" value="MACRO DOMAIN-CONTAINING PROTEIN"/>
    <property type="match status" value="1"/>
</dbReference>
<dbReference type="PROSITE" id="PS51154">
    <property type="entry name" value="MACRO"/>
    <property type="match status" value="1"/>
</dbReference>
<feature type="compositionally biased region" description="Basic residues" evidence="1">
    <location>
        <begin position="286"/>
        <end position="295"/>
    </location>
</feature>
<protein>
    <submittedName>
        <fullName evidence="3">9bf2386b-ce66-40f7-91d7-c568ab340571</fullName>
    </submittedName>
</protein>
<dbReference type="Pfam" id="PF01661">
    <property type="entry name" value="Macro"/>
    <property type="match status" value="1"/>
</dbReference>
<dbReference type="InterPro" id="IPR002589">
    <property type="entry name" value="Macro_dom"/>
</dbReference>
<feature type="domain" description="Macro" evidence="2">
    <location>
        <begin position="44"/>
        <end position="226"/>
    </location>
</feature>
<evidence type="ECO:0000259" key="2">
    <source>
        <dbReference type="PROSITE" id="PS51154"/>
    </source>
</evidence>
<dbReference type="SMART" id="SM00506">
    <property type="entry name" value="A1pp"/>
    <property type="match status" value="1"/>
</dbReference>
<dbReference type="EMBL" id="OUUZ01000011">
    <property type="protein sequence ID" value="SPQ23865.1"/>
    <property type="molecule type" value="Genomic_DNA"/>
</dbReference>
<dbReference type="CDD" id="cd02908">
    <property type="entry name" value="Macro_OAADPr_deacetylase"/>
    <property type="match status" value="1"/>
</dbReference>
<sequence>MAARMPRLASSDIPSLSLLYKLRKLSPAPPDTPLPTTLLGPNGTSLPAPSKFLNDRVALFRGDITTLAIDAIVNAANRSLLGGGGVDGAIHRAAGPGLYDECRTLGGCATGSAKMTNGYDLPCRKVIHAVGPIYDPFAHEKSERLLTGCYTRSLELAVEGGCRSVAFSAISTGVYGYPSRDAAPAALSAIRQFLLGPRGGAIDKVVIVTYEMKDVDAYNECIPLYFPPVPEDEDSSPSHDGETAADGDEARSATRAKLDAEAAAVASELPSAPTSDPSGPSDPGHAGKKQKQREE</sequence>
<gene>
    <name evidence="3" type="ORF">TT172_LOCUS6284</name>
</gene>
<feature type="compositionally biased region" description="Basic and acidic residues" evidence="1">
    <location>
        <begin position="236"/>
        <end position="260"/>
    </location>
</feature>
<accession>A0A446BMZ4</accession>
<dbReference type="PANTHER" id="PTHR11106">
    <property type="entry name" value="GANGLIOSIDE INDUCED DIFFERENTIATION ASSOCIATED PROTEIN 2-RELATED"/>
    <property type="match status" value="1"/>
</dbReference>
<name>A0A446BMZ4_9PEZI</name>
<dbReference type="SUPFAM" id="SSF52949">
    <property type="entry name" value="Macro domain-like"/>
    <property type="match status" value="1"/>
</dbReference>
<proteinExistence type="predicted"/>